<feature type="compositionally biased region" description="Basic and acidic residues" evidence="2">
    <location>
        <begin position="212"/>
        <end position="228"/>
    </location>
</feature>
<dbReference type="AlphaFoldDB" id="A0AAU9JBI2"/>
<protein>
    <submittedName>
        <fullName evidence="3">Uncharacterized protein</fullName>
    </submittedName>
</protein>
<accession>A0AAU9JBI2</accession>
<evidence type="ECO:0000313" key="3">
    <source>
        <dbReference type="EMBL" id="CAG9319063.1"/>
    </source>
</evidence>
<feature type="region of interest" description="Disordered" evidence="2">
    <location>
        <begin position="199"/>
        <end position="232"/>
    </location>
</feature>
<dbReference type="Proteomes" id="UP001162131">
    <property type="component" value="Unassembled WGS sequence"/>
</dbReference>
<organism evidence="3 4">
    <name type="scientific">Blepharisma stoltei</name>
    <dbReference type="NCBI Taxonomy" id="1481888"/>
    <lineage>
        <taxon>Eukaryota</taxon>
        <taxon>Sar</taxon>
        <taxon>Alveolata</taxon>
        <taxon>Ciliophora</taxon>
        <taxon>Postciliodesmatophora</taxon>
        <taxon>Heterotrichea</taxon>
        <taxon>Heterotrichida</taxon>
        <taxon>Blepharismidae</taxon>
        <taxon>Blepharisma</taxon>
    </lineage>
</organism>
<sequence>MEECLARQRRPLSQLIDSNQGELSKLLNKFDMCREIVSRNLIDAVKYAYIEHLMRISTPSSESRKVIQTFPKNQQAKLMPLLENRNENLQDSLHNLEEIVTNQDLNPIHPIIKSTNYRWDGRRLLAEELDYQSEGLTPICFTLSINQNNYILYTPNMTYVDGFDPFTGEKNIPIIPDDMLRVYSKGFFVLSNIRSTQSQTDFEEMPRKKKKNAELSKKSTEENERPSLIKEASGVGFNKNPFKIQEAQTKFDEVTLEISKTPTKPQEAFEETEMEEVSIDLLPEKTKPSLLNLEEIGTNSEEEESEEESDEDEGITTFPTNELRTWEKYDKQAAKKQRSRDQCAPIDGCTIS</sequence>
<keyword evidence="1" id="KW-0175">Coiled coil</keyword>
<feature type="coiled-coil region" evidence="1">
    <location>
        <begin position="79"/>
        <end position="106"/>
    </location>
</feature>
<evidence type="ECO:0000313" key="4">
    <source>
        <dbReference type="Proteomes" id="UP001162131"/>
    </source>
</evidence>
<name>A0AAU9JBI2_9CILI</name>
<comment type="caution">
    <text evidence="3">The sequence shown here is derived from an EMBL/GenBank/DDBJ whole genome shotgun (WGS) entry which is preliminary data.</text>
</comment>
<gene>
    <name evidence="3" type="ORF">BSTOLATCC_MIC22414</name>
</gene>
<keyword evidence="4" id="KW-1185">Reference proteome</keyword>
<proteinExistence type="predicted"/>
<evidence type="ECO:0000256" key="1">
    <source>
        <dbReference type="SAM" id="Coils"/>
    </source>
</evidence>
<evidence type="ECO:0000256" key="2">
    <source>
        <dbReference type="SAM" id="MobiDB-lite"/>
    </source>
</evidence>
<reference evidence="3" key="1">
    <citation type="submission" date="2021-09" db="EMBL/GenBank/DDBJ databases">
        <authorList>
            <consortium name="AG Swart"/>
            <person name="Singh M."/>
            <person name="Singh A."/>
            <person name="Seah K."/>
            <person name="Emmerich C."/>
        </authorList>
    </citation>
    <scope>NUCLEOTIDE SEQUENCE</scope>
    <source>
        <strain evidence="3">ATCC30299</strain>
    </source>
</reference>
<feature type="compositionally biased region" description="Acidic residues" evidence="2">
    <location>
        <begin position="300"/>
        <end position="314"/>
    </location>
</feature>
<dbReference type="EMBL" id="CAJZBQ010000021">
    <property type="protein sequence ID" value="CAG9319063.1"/>
    <property type="molecule type" value="Genomic_DNA"/>
</dbReference>
<feature type="region of interest" description="Disordered" evidence="2">
    <location>
        <begin position="280"/>
        <end position="326"/>
    </location>
</feature>